<proteinExistence type="predicted"/>
<gene>
    <name evidence="2" type="ORF">N7456_010846</name>
</gene>
<evidence type="ECO:0000256" key="1">
    <source>
        <dbReference type="SAM" id="MobiDB-lite"/>
    </source>
</evidence>
<protein>
    <submittedName>
        <fullName evidence="2">Uncharacterized protein</fullName>
    </submittedName>
</protein>
<sequence>MIQSGIRDLPPGAWSDRLKAFPYNNARRGDFLTTETLKKLVTMEPKRELRLRNDRRWEPEPFDQILRNNVSCVEASLGFVVGEIAPFPCSYCKCGFRSFPVCMIVPGCPEMTACVGCHWHKNGHQCDHHIAPEEDTAEEDTAMEDSEREDTTEEDLPGSEPDLFDLLEDVTTRLGEILKDTRENLGELNETNNLSRGVHEALLVANQDDEKKALAKTATEHFQTAFRQGQAMVANLEKCAAKVNEQMQTIKDALKKRV</sequence>
<reference evidence="2" key="2">
    <citation type="journal article" date="2023" name="IMA Fungus">
        <title>Comparative genomic study of the Penicillium genus elucidates a diverse pangenome and 15 lateral gene transfer events.</title>
        <authorList>
            <person name="Petersen C."/>
            <person name="Sorensen T."/>
            <person name="Nielsen M.R."/>
            <person name="Sondergaard T.E."/>
            <person name="Sorensen J.L."/>
            <person name="Fitzpatrick D.A."/>
            <person name="Frisvad J.C."/>
            <person name="Nielsen K.L."/>
        </authorList>
    </citation>
    <scope>NUCLEOTIDE SEQUENCE</scope>
    <source>
        <strain evidence="2">IBT 30069</strain>
    </source>
</reference>
<comment type="caution">
    <text evidence="2">The sequence shown here is derived from an EMBL/GenBank/DDBJ whole genome shotgun (WGS) entry which is preliminary data.</text>
</comment>
<feature type="region of interest" description="Disordered" evidence="1">
    <location>
        <begin position="135"/>
        <end position="161"/>
    </location>
</feature>
<dbReference type="InterPro" id="IPR022190">
    <property type="entry name" value="DUF3716"/>
</dbReference>
<dbReference type="EMBL" id="JAPQKH010000007">
    <property type="protein sequence ID" value="KAJ5087230.1"/>
    <property type="molecule type" value="Genomic_DNA"/>
</dbReference>
<dbReference type="AlphaFoldDB" id="A0A9W9ESX9"/>
<dbReference type="OrthoDB" id="4338738at2759"/>
<name>A0A9W9ESX9_9EURO</name>
<accession>A0A9W9ESX9</accession>
<evidence type="ECO:0000313" key="3">
    <source>
        <dbReference type="Proteomes" id="UP001149165"/>
    </source>
</evidence>
<dbReference type="Pfam" id="PF12511">
    <property type="entry name" value="DUF3716"/>
    <property type="match status" value="1"/>
</dbReference>
<reference evidence="2" key="1">
    <citation type="submission" date="2022-11" db="EMBL/GenBank/DDBJ databases">
        <authorList>
            <person name="Petersen C."/>
        </authorList>
    </citation>
    <scope>NUCLEOTIDE SEQUENCE</scope>
    <source>
        <strain evidence="2">IBT 30069</strain>
    </source>
</reference>
<keyword evidence="3" id="KW-1185">Reference proteome</keyword>
<evidence type="ECO:0000313" key="2">
    <source>
        <dbReference type="EMBL" id="KAJ5087230.1"/>
    </source>
</evidence>
<dbReference type="Proteomes" id="UP001149165">
    <property type="component" value="Unassembled WGS sequence"/>
</dbReference>
<organism evidence="2 3">
    <name type="scientific">Penicillium angulare</name>
    <dbReference type="NCBI Taxonomy" id="116970"/>
    <lineage>
        <taxon>Eukaryota</taxon>
        <taxon>Fungi</taxon>
        <taxon>Dikarya</taxon>
        <taxon>Ascomycota</taxon>
        <taxon>Pezizomycotina</taxon>
        <taxon>Eurotiomycetes</taxon>
        <taxon>Eurotiomycetidae</taxon>
        <taxon>Eurotiales</taxon>
        <taxon>Aspergillaceae</taxon>
        <taxon>Penicillium</taxon>
    </lineage>
</organism>